<dbReference type="InterPro" id="IPR011564">
    <property type="entry name" value="Telomer_end-bd_POT1/Cdc13"/>
</dbReference>
<feature type="compositionally biased region" description="Low complexity" evidence="9">
    <location>
        <begin position="174"/>
        <end position="190"/>
    </location>
</feature>
<feature type="region of interest" description="Disordered" evidence="9">
    <location>
        <begin position="170"/>
        <end position="251"/>
    </location>
</feature>
<evidence type="ECO:0000256" key="4">
    <source>
        <dbReference type="ARBA" id="ARBA00015253"/>
    </source>
</evidence>
<evidence type="ECO:0000256" key="6">
    <source>
        <dbReference type="ARBA" id="ARBA00022895"/>
    </source>
</evidence>
<keyword evidence="8" id="KW-0539">Nucleus</keyword>
<sequence length="819" mass="90432">MPRVALSKLSDKSYGPRDYIQGMIMSLKDYSAQSQRAQLSLQSEPLDPEHSGDDIDDDDDTEPSPGPDRRVATTSSGSTSVEVHLVGPWAAQVQGRFDIGLKVRLSLHRAAIRHVEGRRSCKLLYSNGVSFDLHRKSGNRVKFDVLGSGPPVTAADSTAEFIRYPAHDQISAGPSRTEQSSPSQPPTAQQHSKENAPLPAAESHKRPQDTDGVFPTSNEQGSKSKKNRASALGTAVAPAHAVCPPPPKRKPRTAWGLVTTGVEYRAERRFEYLPFSEIEQSKNQRHLDVMAIVLSVSSIGKTDGKDYKITLDLSTPDYDQPLTAEYFAPSPNDVVNPEIGDVVILQRMNWSKDRRRFIGYSDNHPRSAVLKRAALLRDSNTAEAPIMIGAQSEKTLAIYGKAEIDYAKDMVRADCSAASAKTNLANSLLATTGTTLLPSISRKPKASGRKMTKIMDMRPDVFCDTVVQILRIYAYGNENLKTLGPNEPVSIYVTDFTENDLLYDFDDQMEDGLPGQYVLQVSIFGCQAQPLDQLMRPGIGKKPGQGRAVHLVNLRPKLNPNGYLEATIMPDRKYERKRDVILLGPGSASDPWLVDIHKRRLAYQAAQAAAEPVLAPIFVAPIGIPSDRSAAPAESARSSHRQSAAHGPDPELTYSMSRMISSDLVGDFRVRARVVHFFPEAVRWVLAYCAEPSCRRKLPANKDSCLEHPGAAFNLRYFFHFELVDESLQGKTIAVKFDSDSDWAGFLPNLPPVMGMRRDTSTQSLELRQRFDEILGGVTSLHHRGISNVPEQNWGPPTKWIIHKTASGEYLVGEGMRFQ</sequence>
<evidence type="ECO:0000256" key="3">
    <source>
        <dbReference type="ARBA" id="ARBA00008442"/>
    </source>
</evidence>
<reference evidence="13" key="1">
    <citation type="submission" date="2016-10" db="EMBL/GenBank/DDBJ databases">
        <authorList>
            <person name="Jeantristanb JTB J.-T."/>
            <person name="Ricardo R."/>
        </authorList>
    </citation>
    <scope>NUCLEOTIDE SEQUENCE [LARGE SCALE GENOMIC DNA]</scope>
</reference>
<evidence type="ECO:0000256" key="8">
    <source>
        <dbReference type="ARBA" id="ARBA00023242"/>
    </source>
</evidence>
<dbReference type="PANTHER" id="PTHR14513:SF0">
    <property type="entry name" value="PROTECTION OF TELOMERES PROTEIN 1"/>
    <property type="match status" value="1"/>
</dbReference>
<name>A0A2X0L0I6_9BASI</name>
<feature type="compositionally biased region" description="Low complexity" evidence="9">
    <location>
        <begin position="629"/>
        <end position="646"/>
    </location>
</feature>
<keyword evidence="5" id="KW-0158">Chromosome</keyword>
<comment type="similarity">
    <text evidence="3">Belongs to the telombin family.</text>
</comment>
<feature type="domain" description="Telomeric single stranded DNA binding POT1/Cdc13" evidence="10">
    <location>
        <begin position="275"/>
        <end position="368"/>
    </location>
</feature>
<dbReference type="InterPro" id="IPR032042">
    <property type="entry name" value="POT1PC"/>
</dbReference>
<evidence type="ECO:0000256" key="5">
    <source>
        <dbReference type="ARBA" id="ARBA00022454"/>
    </source>
</evidence>
<evidence type="ECO:0000256" key="2">
    <source>
        <dbReference type="ARBA" id="ARBA00004574"/>
    </source>
</evidence>
<dbReference type="Pfam" id="PF02765">
    <property type="entry name" value="POT1"/>
    <property type="match status" value="1"/>
</dbReference>
<evidence type="ECO:0000313" key="13">
    <source>
        <dbReference type="Proteomes" id="UP000249723"/>
    </source>
</evidence>
<dbReference type="InterPro" id="IPR012340">
    <property type="entry name" value="NA-bd_OB-fold"/>
</dbReference>
<dbReference type="Pfam" id="PF16686">
    <property type="entry name" value="POT1PC"/>
    <property type="match status" value="1"/>
</dbReference>
<dbReference type="AlphaFoldDB" id="A0A2X0L0I6"/>
<dbReference type="InterPro" id="IPR028389">
    <property type="entry name" value="POT1"/>
</dbReference>
<dbReference type="GO" id="GO:0032210">
    <property type="term" value="P:regulation of telomere maintenance via telomerase"/>
    <property type="evidence" value="ECO:0007669"/>
    <property type="project" value="TreeGrafter"/>
</dbReference>
<dbReference type="STRING" id="289078.A0A2X0L0I6"/>
<gene>
    <name evidence="12" type="ORF">BZ3500_MVSOF-1268-A1-R1_CHR3-2G06280</name>
</gene>
<dbReference type="GO" id="GO:0000783">
    <property type="term" value="C:nuclear telomere cap complex"/>
    <property type="evidence" value="ECO:0007669"/>
    <property type="project" value="TreeGrafter"/>
</dbReference>
<evidence type="ECO:0000256" key="9">
    <source>
        <dbReference type="SAM" id="MobiDB-lite"/>
    </source>
</evidence>
<evidence type="ECO:0000259" key="11">
    <source>
        <dbReference type="Pfam" id="PF16686"/>
    </source>
</evidence>
<evidence type="ECO:0000313" key="12">
    <source>
        <dbReference type="EMBL" id="SCZ98298.1"/>
    </source>
</evidence>
<protein>
    <recommendedName>
        <fullName evidence="4">Protection of telomeres protein 1</fullName>
    </recommendedName>
</protein>
<proteinExistence type="inferred from homology"/>
<feature type="region of interest" description="Disordered" evidence="9">
    <location>
        <begin position="629"/>
        <end position="650"/>
    </location>
</feature>
<dbReference type="EMBL" id="FMWP01000095">
    <property type="protein sequence ID" value="SCZ98298.1"/>
    <property type="molecule type" value="Genomic_DNA"/>
</dbReference>
<dbReference type="Gene3D" id="2.40.50.140">
    <property type="entry name" value="Nucleic acid-binding proteins"/>
    <property type="match status" value="2"/>
</dbReference>
<feature type="region of interest" description="Disordered" evidence="9">
    <location>
        <begin position="34"/>
        <end position="79"/>
    </location>
</feature>
<keyword evidence="7" id="KW-0238">DNA-binding</keyword>
<comment type="subcellular location">
    <subcellularLocation>
        <location evidence="2">Chromosome</location>
        <location evidence="2">Telomere</location>
    </subcellularLocation>
    <subcellularLocation>
        <location evidence="1">Nucleus</location>
    </subcellularLocation>
</comment>
<dbReference type="GO" id="GO:0010521">
    <property type="term" value="F:telomerase inhibitor activity"/>
    <property type="evidence" value="ECO:0007669"/>
    <property type="project" value="TreeGrafter"/>
</dbReference>
<dbReference type="PANTHER" id="PTHR14513">
    <property type="entry name" value="PROTECTION OF TELOMERES 1"/>
    <property type="match status" value="1"/>
</dbReference>
<dbReference type="GO" id="GO:0098505">
    <property type="term" value="F:G-rich strand telomeric DNA binding"/>
    <property type="evidence" value="ECO:0007669"/>
    <property type="project" value="TreeGrafter"/>
</dbReference>
<organism evidence="12 13">
    <name type="scientific">Microbotryum saponariae</name>
    <dbReference type="NCBI Taxonomy" id="289078"/>
    <lineage>
        <taxon>Eukaryota</taxon>
        <taxon>Fungi</taxon>
        <taxon>Dikarya</taxon>
        <taxon>Basidiomycota</taxon>
        <taxon>Pucciniomycotina</taxon>
        <taxon>Microbotryomycetes</taxon>
        <taxon>Microbotryales</taxon>
        <taxon>Microbotryaceae</taxon>
        <taxon>Microbotryum</taxon>
    </lineage>
</organism>
<evidence type="ECO:0000256" key="1">
    <source>
        <dbReference type="ARBA" id="ARBA00004123"/>
    </source>
</evidence>
<evidence type="ECO:0000259" key="10">
    <source>
        <dbReference type="Pfam" id="PF02765"/>
    </source>
</evidence>
<keyword evidence="6" id="KW-0779">Telomere</keyword>
<accession>A0A2X0L0I6</accession>
<dbReference type="OrthoDB" id="2186770at2759"/>
<evidence type="ECO:0000256" key="7">
    <source>
        <dbReference type="ARBA" id="ARBA00023125"/>
    </source>
</evidence>
<dbReference type="Proteomes" id="UP000249723">
    <property type="component" value="Unassembled WGS sequence"/>
</dbReference>
<feature type="domain" description="Protection of telomeres protein 1 ssDNA-binding" evidence="11">
    <location>
        <begin position="454"/>
        <end position="604"/>
    </location>
</feature>
<keyword evidence="13" id="KW-1185">Reference proteome</keyword>
<dbReference type="SUPFAM" id="SSF50249">
    <property type="entry name" value="Nucleic acid-binding proteins"/>
    <property type="match status" value="1"/>
</dbReference>
<feature type="compositionally biased region" description="Low complexity" evidence="9">
    <location>
        <begin position="34"/>
        <end position="43"/>
    </location>
</feature>
<dbReference type="GO" id="GO:0016233">
    <property type="term" value="P:telomere capping"/>
    <property type="evidence" value="ECO:0007669"/>
    <property type="project" value="TreeGrafter"/>
</dbReference>